<dbReference type="Proteomes" id="UP000515860">
    <property type="component" value="Chromosome"/>
</dbReference>
<accession>A0A7G9GF29</accession>
<evidence type="ECO:0000313" key="3">
    <source>
        <dbReference type="EMBL" id="QNM09411.1"/>
    </source>
</evidence>
<dbReference type="AlphaFoldDB" id="A0A7G9GF29"/>
<dbReference type="KEGG" id="whj:H9Q79_03755"/>
<dbReference type="GO" id="GO:0003677">
    <property type="term" value="F:DNA binding"/>
    <property type="evidence" value="ECO:0007669"/>
    <property type="project" value="InterPro"/>
</dbReference>
<feature type="domain" description="RNA polymerase sigma factor 70 region 4 type 2" evidence="2">
    <location>
        <begin position="146"/>
        <end position="187"/>
    </location>
</feature>
<proteinExistence type="predicted"/>
<evidence type="ECO:0000313" key="4">
    <source>
        <dbReference type="Proteomes" id="UP000515860"/>
    </source>
</evidence>
<dbReference type="InterPro" id="IPR013249">
    <property type="entry name" value="RNA_pol_sigma70_r4_t2"/>
</dbReference>
<dbReference type="SUPFAM" id="SSF88659">
    <property type="entry name" value="Sigma3 and sigma4 domains of RNA polymerase sigma factors"/>
    <property type="match status" value="1"/>
</dbReference>
<keyword evidence="4" id="KW-1185">Reference proteome</keyword>
<keyword evidence="1" id="KW-0812">Transmembrane</keyword>
<sequence>MINVISQYQCTYTPEYPATHAPDGTCIAGCPVGIHYDTQEYGFRSREISDIKILKRRNTKGYHRQILIVGYRGLNELVYSQRIKAEQEYLYRIAYFYQGEETAALETIQETVARGFREGKNQETAEEFHLEITRILLQQGGVNQKPNRYLTALYLKHVTGMEISEIAYVMDIPEGAVKSYLYRAKDEMRQDTAGISAEVRQLCGVETSEGLKEAVSTGLLAVRQMVHRRNVRRIRKVCISGAVAAALLVLLGSGIYFEQQRHNKDSMAAQPVSTSMVEERQNIE</sequence>
<dbReference type="GO" id="GO:0006352">
    <property type="term" value="P:DNA-templated transcription initiation"/>
    <property type="evidence" value="ECO:0007669"/>
    <property type="project" value="InterPro"/>
</dbReference>
<dbReference type="EMBL" id="CP060635">
    <property type="protein sequence ID" value="QNM09411.1"/>
    <property type="molecule type" value="Genomic_DNA"/>
</dbReference>
<gene>
    <name evidence="3" type="ORF">H9Q79_03755</name>
</gene>
<evidence type="ECO:0000256" key="1">
    <source>
        <dbReference type="SAM" id="Phobius"/>
    </source>
</evidence>
<dbReference type="RefSeq" id="WP_118642589.1">
    <property type="nucleotide sequence ID" value="NZ_CP060635.1"/>
</dbReference>
<feature type="transmembrane region" description="Helical" evidence="1">
    <location>
        <begin position="237"/>
        <end position="257"/>
    </location>
</feature>
<evidence type="ECO:0000259" key="2">
    <source>
        <dbReference type="Pfam" id="PF08281"/>
    </source>
</evidence>
<reference evidence="3 4" key="1">
    <citation type="submission" date="2020-08" db="EMBL/GenBank/DDBJ databases">
        <authorList>
            <person name="Liu C."/>
            <person name="Sun Q."/>
        </authorList>
    </citation>
    <scope>NUCLEOTIDE SEQUENCE [LARGE SCALE GENOMIC DNA]</scope>
    <source>
        <strain evidence="3 4">NSJ-29</strain>
    </source>
</reference>
<protein>
    <recommendedName>
        <fullName evidence="2">RNA polymerase sigma factor 70 region 4 type 2 domain-containing protein</fullName>
    </recommendedName>
</protein>
<organism evidence="3 4">
    <name type="scientific">Wansuia hejianensis</name>
    <dbReference type="NCBI Taxonomy" id="2763667"/>
    <lineage>
        <taxon>Bacteria</taxon>
        <taxon>Bacillati</taxon>
        <taxon>Bacillota</taxon>
        <taxon>Clostridia</taxon>
        <taxon>Lachnospirales</taxon>
        <taxon>Lachnospiraceae</taxon>
        <taxon>Wansuia</taxon>
    </lineage>
</organism>
<keyword evidence="1" id="KW-0472">Membrane</keyword>
<dbReference type="Gene3D" id="1.10.10.10">
    <property type="entry name" value="Winged helix-like DNA-binding domain superfamily/Winged helix DNA-binding domain"/>
    <property type="match status" value="1"/>
</dbReference>
<dbReference type="Pfam" id="PF08281">
    <property type="entry name" value="Sigma70_r4_2"/>
    <property type="match status" value="1"/>
</dbReference>
<dbReference type="GO" id="GO:0016987">
    <property type="term" value="F:sigma factor activity"/>
    <property type="evidence" value="ECO:0007669"/>
    <property type="project" value="InterPro"/>
</dbReference>
<dbReference type="InterPro" id="IPR036388">
    <property type="entry name" value="WH-like_DNA-bd_sf"/>
</dbReference>
<dbReference type="InterPro" id="IPR013324">
    <property type="entry name" value="RNA_pol_sigma_r3/r4-like"/>
</dbReference>
<keyword evidence="1" id="KW-1133">Transmembrane helix</keyword>
<name>A0A7G9GF29_9FIRM</name>